<gene>
    <name evidence="1" type="ORF">A1O3_05799</name>
</gene>
<evidence type="ECO:0000313" key="2">
    <source>
        <dbReference type="Proteomes" id="UP000019478"/>
    </source>
</evidence>
<dbReference type="RefSeq" id="XP_007734109.1">
    <property type="nucleotide sequence ID" value="XM_007735919.1"/>
</dbReference>
<name>W9YS58_9EURO</name>
<dbReference type="HOGENOM" id="CLU_127221_0_0_1"/>
<accession>W9YS58</accession>
<organism evidence="1 2">
    <name type="scientific">Capronia epimyces CBS 606.96</name>
    <dbReference type="NCBI Taxonomy" id="1182542"/>
    <lineage>
        <taxon>Eukaryota</taxon>
        <taxon>Fungi</taxon>
        <taxon>Dikarya</taxon>
        <taxon>Ascomycota</taxon>
        <taxon>Pezizomycotina</taxon>
        <taxon>Eurotiomycetes</taxon>
        <taxon>Chaetothyriomycetidae</taxon>
        <taxon>Chaetothyriales</taxon>
        <taxon>Herpotrichiellaceae</taxon>
        <taxon>Capronia</taxon>
    </lineage>
</organism>
<dbReference type="GeneID" id="19169909"/>
<comment type="caution">
    <text evidence="1">The sequence shown here is derived from an EMBL/GenBank/DDBJ whole genome shotgun (WGS) entry which is preliminary data.</text>
</comment>
<evidence type="ECO:0000313" key="1">
    <source>
        <dbReference type="EMBL" id="EXJ85124.1"/>
    </source>
</evidence>
<evidence type="ECO:0008006" key="3">
    <source>
        <dbReference type="Google" id="ProtNLM"/>
    </source>
</evidence>
<reference evidence="1 2" key="1">
    <citation type="submission" date="2013-03" db="EMBL/GenBank/DDBJ databases">
        <title>The Genome Sequence of Capronia epimyces CBS 606.96.</title>
        <authorList>
            <consortium name="The Broad Institute Genomics Platform"/>
            <person name="Cuomo C."/>
            <person name="de Hoog S."/>
            <person name="Gorbushina A."/>
            <person name="Walker B."/>
            <person name="Young S.K."/>
            <person name="Zeng Q."/>
            <person name="Gargeya S."/>
            <person name="Fitzgerald M."/>
            <person name="Haas B."/>
            <person name="Abouelleil A."/>
            <person name="Allen A.W."/>
            <person name="Alvarado L."/>
            <person name="Arachchi H.M."/>
            <person name="Berlin A.M."/>
            <person name="Chapman S.B."/>
            <person name="Gainer-Dewar J."/>
            <person name="Goldberg J."/>
            <person name="Griggs A."/>
            <person name="Gujja S."/>
            <person name="Hansen M."/>
            <person name="Howarth C."/>
            <person name="Imamovic A."/>
            <person name="Ireland A."/>
            <person name="Larimer J."/>
            <person name="McCowan C."/>
            <person name="Murphy C."/>
            <person name="Pearson M."/>
            <person name="Poon T.W."/>
            <person name="Priest M."/>
            <person name="Roberts A."/>
            <person name="Saif S."/>
            <person name="Shea T."/>
            <person name="Sisk P."/>
            <person name="Sykes S."/>
            <person name="Wortman J."/>
            <person name="Nusbaum C."/>
            <person name="Birren B."/>
        </authorList>
    </citation>
    <scope>NUCLEOTIDE SEQUENCE [LARGE SCALE GENOMIC DNA]</scope>
    <source>
        <strain evidence="1 2">CBS 606.96</strain>
    </source>
</reference>
<dbReference type="eggNOG" id="ENOG502TAMB">
    <property type="taxonomic scope" value="Eukaryota"/>
</dbReference>
<proteinExistence type="predicted"/>
<dbReference type="EMBL" id="AMGY01000004">
    <property type="protein sequence ID" value="EXJ85124.1"/>
    <property type="molecule type" value="Genomic_DNA"/>
</dbReference>
<protein>
    <recommendedName>
        <fullName evidence="3">SnoaL-like domain-containing protein</fullName>
    </recommendedName>
</protein>
<dbReference type="OrthoDB" id="5271918at2759"/>
<dbReference type="AlphaFoldDB" id="W9YS58"/>
<sequence length="178" mass="20268">MSIPTRPAYFHIGTWDDETRRHPAMKWMEDYTKAFNAREGWDRKASDWHASEYTLVTPDGSTYTDAEESFNETKAMYAPFTKEFHEPYFLVCWETSTGWEMLGQAHLFANCAGNPGPGEQKVKDLQGREWDVKIPGAFHFAYLSQQGAAHGGIELSRAEIMSDSLPAIQVLKKRGLIE</sequence>
<dbReference type="Proteomes" id="UP000019478">
    <property type="component" value="Unassembled WGS sequence"/>
</dbReference>
<keyword evidence="2" id="KW-1185">Reference proteome</keyword>